<organism evidence="1 2">
    <name type="scientific">Deinococcus humi</name>
    <dbReference type="NCBI Taxonomy" id="662880"/>
    <lineage>
        <taxon>Bacteria</taxon>
        <taxon>Thermotogati</taxon>
        <taxon>Deinococcota</taxon>
        <taxon>Deinococci</taxon>
        <taxon>Deinococcales</taxon>
        <taxon>Deinococcaceae</taxon>
        <taxon>Deinococcus</taxon>
    </lineage>
</organism>
<proteinExistence type="predicted"/>
<accession>A0A7W8NET8</accession>
<sequence>MSYVIVLNRDEMLGVLEENDVSSAFIERAALRGEDNEVQFFTFRQEAIDFLNEHYRLEYIHPDSRRLTRSQTAHMRKGEG</sequence>
<evidence type="ECO:0000313" key="1">
    <source>
        <dbReference type="EMBL" id="MBB5361307.1"/>
    </source>
</evidence>
<gene>
    <name evidence="1" type="ORF">HNQ08_000378</name>
</gene>
<protein>
    <recommendedName>
        <fullName evidence="3">DUF5659 domain-containing protein</fullName>
    </recommendedName>
</protein>
<dbReference type="Proteomes" id="UP000552709">
    <property type="component" value="Unassembled WGS sequence"/>
</dbReference>
<evidence type="ECO:0008006" key="3">
    <source>
        <dbReference type="Google" id="ProtNLM"/>
    </source>
</evidence>
<comment type="caution">
    <text evidence="1">The sequence shown here is derived from an EMBL/GenBank/DDBJ whole genome shotgun (WGS) entry which is preliminary data.</text>
</comment>
<name>A0A7W8NET8_9DEIO</name>
<reference evidence="1 2" key="1">
    <citation type="submission" date="2020-08" db="EMBL/GenBank/DDBJ databases">
        <title>Genomic Encyclopedia of Type Strains, Phase IV (KMG-IV): sequencing the most valuable type-strain genomes for metagenomic binning, comparative biology and taxonomic classification.</title>
        <authorList>
            <person name="Goeker M."/>
        </authorList>
    </citation>
    <scope>NUCLEOTIDE SEQUENCE [LARGE SCALE GENOMIC DNA]</scope>
    <source>
        <strain evidence="1 2">DSM 27939</strain>
    </source>
</reference>
<evidence type="ECO:0000313" key="2">
    <source>
        <dbReference type="Proteomes" id="UP000552709"/>
    </source>
</evidence>
<keyword evidence="2" id="KW-1185">Reference proteome</keyword>
<dbReference type="AlphaFoldDB" id="A0A7W8NET8"/>
<dbReference type="EMBL" id="JACHFL010000001">
    <property type="protein sequence ID" value="MBB5361307.1"/>
    <property type="molecule type" value="Genomic_DNA"/>
</dbReference>
<dbReference type="RefSeq" id="WP_184127394.1">
    <property type="nucleotide sequence ID" value="NZ_JACHFL010000001.1"/>
</dbReference>